<proteinExistence type="predicted"/>
<dbReference type="OrthoDB" id="4596934at2759"/>
<protein>
    <submittedName>
        <fullName evidence="1">Uncharacterized protein</fullName>
    </submittedName>
</protein>
<dbReference type="AlphaFoldDB" id="A0A1E1K2X9"/>
<evidence type="ECO:0000313" key="2">
    <source>
        <dbReference type="Proteomes" id="UP000178912"/>
    </source>
</evidence>
<sequence>MAIPKYCHHTLNLLKSESTLIQWTCSQCYSGPHWYIYECKYCKLKTCRPCADKAWPMKDHTTVQPTAVNTRAGQSELAS</sequence>
<keyword evidence="2" id="KW-1185">Reference proteome</keyword>
<dbReference type="EMBL" id="FJUX01000012">
    <property type="protein sequence ID" value="CZS92477.1"/>
    <property type="molecule type" value="Genomic_DNA"/>
</dbReference>
<reference evidence="2" key="1">
    <citation type="submission" date="2016-03" db="EMBL/GenBank/DDBJ databases">
        <authorList>
            <person name="Guldener U."/>
        </authorList>
    </citation>
    <scope>NUCLEOTIDE SEQUENCE [LARGE SCALE GENOMIC DNA]</scope>
    <source>
        <strain evidence="2">04CH-RAC-A.6.1</strain>
    </source>
</reference>
<name>A0A1E1K2X9_9HELO</name>
<accession>A0A1E1K2X9</accession>
<dbReference type="Proteomes" id="UP000178912">
    <property type="component" value="Unassembled WGS sequence"/>
</dbReference>
<organism evidence="1 2">
    <name type="scientific">Rhynchosporium agropyri</name>
    <dbReference type="NCBI Taxonomy" id="914238"/>
    <lineage>
        <taxon>Eukaryota</taxon>
        <taxon>Fungi</taxon>
        <taxon>Dikarya</taxon>
        <taxon>Ascomycota</taxon>
        <taxon>Pezizomycotina</taxon>
        <taxon>Leotiomycetes</taxon>
        <taxon>Helotiales</taxon>
        <taxon>Ploettnerulaceae</taxon>
        <taxon>Rhynchosporium</taxon>
    </lineage>
</organism>
<gene>
    <name evidence="1" type="ORF">RAG0_03059</name>
</gene>
<evidence type="ECO:0000313" key="1">
    <source>
        <dbReference type="EMBL" id="CZS92477.1"/>
    </source>
</evidence>